<sequence length="174" mass="20244">MKSKIIYKSEEMELTDDFIDIGYMAENFEAIDINKNVIEIKRASPNRNIQIFMSFPSFDEFLNEIVNFDEFMNNAKVDIFTYIIFNKEFEIPYKFKKLIPIFDINEEFASMYGTKIVSGTLDNKLTKALFLIGKDGAIYHIDMPSDLEKPLDIERIRVELNKVYQSYTGAGCHG</sequence>
<evidence type="ECO:0000313" key="2">
    <source>
        <dbReference type="Proteomes" id="UP000503313"/>
    </source>
</evidence>
<organism evidence="1 2">
    <name type="scientific">Arcobacter defluvii</name>
    <dbReference type="NCBI Taxonomy" id="873191"/>
    <lineage>
        <taxon>Bacteria</taxon>
        <taxon>Pseudomonadati</taxon>
        <taxon>Campylobacterota</taxon>
        <taxon>Epsilonproteobacteria</taxon>
        <taxon>Campylobacterales</taxon>
        <taxon>Arcobacteraceae</taxon>
        <taxon>Arcobacter</taxon>
    </lineage>
</organism>
<reference evidence="1 2" key="1">
    <citation type="submission" date="2020-05" db="EMBL/GenBank/DDBJ databases">
        <title>Complete genome sequencing of Campylobacter and Arcobacter type strains.</title>
        <authorList>
            <person name="Miller W.G."/>
            <person name="Yee E."/>
        </authorList>
    </citation>
    <scope>NUCLEOTIDE SEQUENCE [LARGE SCALE GENOMIC DNA]</scope>
    <source>
        <strain evidence="1 2">LMG 25694</strain>
    </source>
</reference>
<protein>
    <submittedName>
        <fullName evidence="1">Uncharacterized protein</fullName>
    </submittedName>
</protein>
<dbReference type="EMBL" id="CP053835">
    <property type="protein sequence ID" value="QKF76095.1"/>
    <property type="molecule type" value="Genomic_DNA"/>
</dbReference>
<dbReference type="RefSeq" id="WP_129011414.1">
    <property type="nucleotide sequence ID" value="NZ_CP053835.1"/>
</dbReference>
<accession>A0AAE7BAY2</accession>
<dbReference type="Gene3D" id="3.40.30.10">
    <property type="entry name" value="Glutaredoxin"/>
    <property type="match status" value="1"/>
</dbReference>
<keyword evidence="2" id="KW-1185">Reference proteome</keyword>
<gene>
    <name evidence="1" type="ORF">ADFLV_0023</name>
</gene>
<name>A0AAE7BAY2_9BACT</name>
<dbReference type="KEGG" id="adz:ADFLV_0023"/>
<evidence type="ECO:0000313" key="1">
    <source>
        <dbReference type="EMBL" id="QKF76095.1"/>
    </source>
</evidence>
<dbReference type="AlphaFoldDB" id="A0AAE7BAY2"/>
<dbReference type="Proteomes" id="UP000503313">
    <property type="component" value="Chromosome"/>
</dbReference>
<proteinExistence type="predicted"/>